<dbReference type="Pfam" id="PF03171">
    <property type="entry name" value="2OG-FeII_Oxy"/>
    <property type="match status" value="1"/>
</dbReference>
<dbReference type="AlphaFoldDB" id="A0ABD1RH71"/>
<dbReference type="PROSITE" id="PS51471">
    <property type="entry name" value="FE2OG_OXY"/>
    <property type="match status" value="1"/>
</dbReference>
<dbReference type="SUPFAM" id="SSF51197">
    <property type="entry name" value="Clavaminate synthase-like"/>
    <property type="match status" value="1"/>
</dbReference>
<name>A0ABD1RH71_9LAMI</name>
<dbReference type="PANTHER" id="PTHR47990">
    <property type="entry name" value="2-OXOGLUTARATE (2OG) AND FE(II)-DEPENDENT OXYGENASE SUPERFAMILY PROTEIN-RELATED"/>
    <property type="match status" value="1"/>
</dbReference>
<evidence type="ECO:0000259" key="2">
    <source>
        <dbReference type="PROSITE" id="PS51471"/>
    </source>
</evidence>
<proteinExistence type="predicted"/>
<gene>
    <name evidence="3" type="ORF">Fot_41059</name>
</gene>
<evidence type="ECO:0000313" key="4">
    <source>
        <dbReference type="Proteomes" id="UP001604277"/>
    </source>
</evidence>
<feature type="transmembrane region" description="Helical" evidence="1">
    <location>
        <begin position="63"/>
        <end position="86"/>
    </location>
</feature>
<keyword evidence="1" id="KW-1133">Transmembrane helix</keyword>
<dbReference type="InterPro" id="IPR005123">
    <property type="entry name" value="Oxoglu/Fe-dep_dioxygenase_dom"/>
</dbReference>
<keyword evidence="1" id="KW-0812">Transmembrane</keyword>
<evidence type="ECO:0000313" key="3">
    <source>
        <dbReference type="EMBL" id="KAL2487767.1"/>
    </source>
</evidence>
<keyword evidence="4" id="KW-1185">Reference proteome</keyword>
<dbReference type="Proteomes" id="UP001604277">
    <property type="component" value="Unassembled WGS sequence"/>
</dbReference>
<keyword evidence="1" id="KW-0472">Membrane</keyword>
<reference evidence="4" key="1">
    <citation type="submission" date="2024-07" db="EMBL/GenBank/DDBJ databases">
        <title>Two chromosome-level genome assemblies of Korean endemic species Abeliophyllum distichum and Forsythia ovata (Oleaceae).</title>
        <authorList>
            <person name="Jang H."/>
        </authorList>
    </citation>
    <scope>NUCLEOTIDE SEQUENCE [LARGE SCALE GENOMIC DNA]</scope>
</reference>
<dbReference type="Gene3D" id="2.60.120.330">
    <property type="entry name" value="B-lactam Antibiotic, Isopenicillin N Synthase, Chain"/>
    <property type="match status" value="1"/>
</dbReference>
<sequence length="110" mass="12133">MEVSSLLGLFHCTGSEGALQLHSYPYCMDLNRATGLTPHVDSLLVTVLHQSTTNELQIHRNGFVWLLVPLVFGVLVVNIGGSLHILSNGRFPTIYHCAVPNQIRRRISVA</sequence>
<dbReference type="InterPro" id="IPR044861">
    <property type="entry name" value="IPNS-like_FE2OG_OXY"/>
</dbReference>
<accession>A0ABD1RH71</accession>
<feature type="domain" description="Fe2OG dioxygenase" evidence="2">
    <location>
        <begin position="14"/>
        <end position="110"/>
    </location>
</feature>
<protein>
    <submittedName>
        <fullName evidence="3">Gibberellin 3-beta-dioxygenase 4</fullName>
    </submittedName>
</protein>
<organism evidence="3 4">
    <name type="scientific">Forsythia ovata</name>
    <dbReference type="NCBI Taxonomy" id="205694"/>
    <lineage>
        <taxon>Eukaryota</taxon>
        <taxon>Viridiplantae</taxon>
        <taxon>Streptophyta</taxon>
        <taxon>Embryophyta</taxon>
        <taxon>Tracheophyta</taxon>
        <taxon>Spermatophyta</taxon>
        <taxon>Magnoliopsida</taxon>
        <taxon>eudicotyledons</taxon>
        <taxon>Gunneridae</taxon>
        <taxon>Pentapetalae</taxon>
        <taxon>asterids</taxon>
        <taxon>lamiids</taxon>
        <taxon>Lamiales</taxon>
        <taxon>Oleaceae</taxon>
        <taxon>Forsythieae</taxon>
        <taxon>Forsythia</taxon>
    </lineage>
</organism>
<comment type="caution">
    <text evidence="3">The sequence shown here is derived from an EMBL/GenBank/DDBJ whole genome shotgun (WGS) entry which is preliminary data.</text>
</comment>
<dbReference type="InterPro" id="IPR050231">
    <property type="entry name" value="Iron_ascorbate_oxido_reductase"/>
</dbReference>
<evidence type="ECO:0000256" key="1">
    <source>
        <dbReference type="SAM" id="Phobius"/>
    </source>
</evidence>
<dbReference type="EMBL" id="JBFOLJ010000012">
    <property type="protein sequence ID" value="KAL2487767.1"/>
    <property type="molecule type" value="Genomic_DNA"/>
</dbReference>
<dbReference type="InterPro" id="IPR027443">
    <property type="entry name" value="IPNS-like_sf"/>
</dbReference>